<proteinExistence type="predicted"/>
<sequence length="72" mass="8002">MAVIDHRLQLAVRGRARLFRALRDEEARRHDILRAIEEYAVGGQSVAPGPSRLLVIGVEVRGHVVVDDIAHV</sequence>
<organism evidence="1">
    <name type="scientific">bioreactor metagenome</name>
    <dbReference type="NCBI Taxonomy" id="1076179"/>
    <lineage>
        <taxon>unclassified sequences</taxon>
        <taxon>metagenomes</taxon>
        <taxon>ecological metagenomes</taxon>
    </lineage>
</organism>
<reference evidence="1" key="1">
    <citation type="submission" date="2019-08" db="EMBL/GenBank/DDBJ databases">
        <authorList>
            <person name="Kucharzyk K."/>
            <person name="Murdoch R.W."/>
            <person name="Higgins S."/>
            <person name="Loffler F."/>
        </authorList>
    </citation>
    <scope>NUCLEOTIDE SEQUENCE</scope>
</reference>
<comment type="caution">
    <text evidence="1">The sequence shown here is derived from an EMBL/GenBank/DDBJ whole genome shotgun (WGS) entry which is preliminary data.</text>
</comment>
<evidence type="ECO:0000313" key="1">
    <source>
        <dbReference type="EMBL" id="MPN20475.1"/>
    </source>
</evidence>
<dbReference type="AlphaFoldDB" id="A0A645G1F7"/>
<dbReference type="EMBL" id="VSSQ01068248">
    <property type="protein sequence ID" value="MPN20475.1"/>
    <property type="molecule type" value="Genomic_DNA"/>
</dbReference>
<name>A0A645G1F7_9ZZZZ</name>
<protein>
    <submittedName>
        <fullName evidence="1">Uncharacterized protein</fullName>
    </submittedName>
</protein>
<accession>A0A645G1F7</accession>
<gene>
    <name evidence="1" type="ORF">SDC9_167854</name>
</gene>